<protein>
    <submittedName>
        <fullName evidence="3">Protein disulfide reductase, TlpA family</fullName>
    </submittedName>
    <submittedName>
        <fullName evidence="4">Thioredoxin</fullName>
    </submittedName>
</protein>
<proteinExistence type="predicted"/>
<dbReference type="InterPro" id="IPR013766">
    <property type="entry name" value="Thioredoxin_domain"/>
</dbReference>
<dbReference type="PROSITE" id="PS51352">
    <property type="entry name" value="THIOREDOXIN_2"/>
    <property type="match status" value="1"/>
</dbReference>
<evidence type="ECO:0000256" key="1">
    <source>
        <dbReference type="SAM" id="SignalP"/>
    </source>
</evidence>
<accession>A0AAX2A8S8</accession>
<dbReference type="SUPFAM" id="SSF52833">
    <property type="entry name" value="Thioredoxin-like"/>
    <property type="match status" value="1"/>
</dbReference>
<feature type="chain" id="PRO_5044718473" evidence="1">
    <location>
        <begin position="28"/>
        <end position="186"/>
    </location>
</feature>
<reference evidence="3 5" key="2">
    <citation type="submission" date="2018-07" db="EMBL/GenBank/DDBJ databases">
        <title>Complete genome of the Arcobacter bivalviorum type strain LMG 26154.</title>
        <authorList>
            <person name="Miller W.G."/>
            <person name="Yee E."/>
            <person name="Bono J.L."/>
        </authorList>
    </citation>
    <scope>NUCLEOTIDE SEQUENCE [LARGE SCALE GENOMIC DNA]</scope>
    <source>
        <strain evidence="3 5">LMG 26154</strain>
    </source>
</reference>
<dbReference type="Proteomes" id="UP000253850">
    <property type="component" value="Chromosome"/>
</dbReference>
<gene>
    <name evidence="3" type="ORF">ABIV_1763</name>
    <name evidence="4" type="ORF">CRV05_03375</name>
</gene>
<dbReference type="InterPro" id="IPR036249">
    <property type="entry name" value="Thioredoxin-like_sf"/>
</dbReference>
<dbReference type="AlphaFoldDB" id="A0AAX2A8S8"/>
<dbReference type="PANTHER" id="PTHR42852">
    <property type="entry name" value="THIOL:DISULFIDE INTERCHANGE PROTEIN DSBE"/>
    <property type="match status" value="1"/>
</dbReference>
<evidence type="ECO:0000313" key="3">
    <source>
        <dbReference type="EMBL" id="AXH12753.1"/>
    </source>
</evidence>
<keyword evidence="6" id="KW-1185">Reference proteome</keyword>
<keyword evidence="1" id="KW-0732">Signal</keyword>
<dbReference type="GO" id="GO:0016491">
    <property type="term" value="F:oxidoreductase activity"/>
    <property type="evidence" value="ECO:0007669"/>
    <property type="project" value="InterPro"/>
</dbReference>
<feature type="signal peptide" evidence="1">
    <location>
        <begin position="1"/>
        <end position="27"/>
    </location>
</feature>
<evidence type="ECO:0000313" key="6">
    <source>
        <dbReference type="Proteomes" id="UP000289193"/>
    </source>
</evidence>
<dbReference type="KEGG" id="hbv:ABIV_1763"/>
<dbReference type="EMBL" id="PDKM01000002">
    <property type="protein sequence ID" value="RXK10329.1"/>
    <property type="molecule type" value="Genomic_DNA"/>
</dbReference>
<dbReference type="CDD" id="cd02966">
    <property type="entry name" value="TlpA_like_family"/>
    <property type="match status" value="1"/>
</dbReference>
<dbReference type="Pfam" id="PF08534">
    <property type="entry name" value="Redoxin"/>
    <property type="match status" value="1"/>
</dbReference>
<dbReference type="PROSITE" id="PS51257">
    <property type="entry name" value="PROKAR_LIPOPROTEIN"/>
    <property type="match status" value="1"/>
</dbReference>
<evidence type="ECO:0000259" key="2">
    <source>
        <dbReference type="PROSITE" id="PS51352"/>
    </source>
</evidence>
<dbReference type="RefSeq" id="WP_114839572.1">
    <property type="nucleotide sequence ID" value="NZ_CP031217.1"/>
</dbReference>
<evidence type="ECO:0000313" key="4">
    <source>
        <dbReference type="EMBL" id="RXK10329.1"/>
    </source>
</evidence>
<sequence>MIKKLSLVFISLLAVFLFTGCNSNDEAATVVENNTNFEELKKQSNKTYNLKTTDGRVITLKVENDVLTSEELKGKYVLLNFWATWCPPCIKEMPVFNKMYEKYKDKFELIGILFERDKDAQELAAFMEKHNIKFPITVGEENFRMAKAFDDVNKIPESFLYGKDGRFLKKYVGEVGEKDLENYLSK</sequence>
<evidence type="ECO:0000313" key="5">
    <source>
        <dbReference type="Proteomes" id="UP000253850"/>
    </source>
</evidence>
<name>A0AAX2A8S8_9BACT</name>
<dbReference type="EMBL" id="CP031217">
    <property type="protein sequence ID" value="AXH12753.1"/>
    <property type="molecule type" value="Genomic_DNA"/>
</dbReference>
<dbReference type="InterPro" id="IPR013740">
    <property type="entry name" value="Redoxin"/>
</dbReference>
<dbReference type="Gene3D" id="3.40.30.10">
    <property type="entry name" value="Glutaredoxin"/>
    <property type="match status" value="1"/>
</dbReference>
<organism evidence="4 6">
    <name type="scientific">Halarcobacter bivalviorum</name>
    <dbReference type="NCBI Taxonomy" id="663364"/>
    <lineage>
        <taxon>Bacteria</taxon>
        <taxon>Pseudomonadati</taxon>
        <taxon>Campylobacterota</taxon>
        <taxon>Epsilonproteobacteria</taxon>
        <taxon>Campylobacterales</taxon>
        <taxon>Arcobacteraceae</taxon>
        <taxon>Halarcobacter</taxon>
    </lineage>
</organism>
<feature type="domain" description="Thioredoxin" evidence="2">
    <location>
        <begin position="39"/>
        <end position="186"/>
    </location>
</feature>
<dbReference type="PANTHER" id="PTHR42852:SF13">
    <property type="entry name" value="PROTEIN DIPZ"/>
    <property type="match status" value="1"/>
</dbReference>
<dbReference type="InterPro" id="IPR050553">
    <property type="entry name" value="Thioredoxin_ResA/DsbE_sf"/>
</dbReference>
<dbReference type="Proteomes" id="UP000289193">
    <property type="component" value="Unassembled WGS sequence"/>
</dbReference>
<reference evidence="4 6" key="1">
    <citation type="submission" date="2017-10" db="EMBL/GenBank/DDBJ databases">
        <title>Genomics of the genus Arcobacter.</title>
        <authorList>
            <person name="Perez-Cataluna A."/>
            <person name="Figueras M.J."/>
        </authorList>
    </citation>
    <scope>NUCLEOTIDE SEQUENCE [LARGE SCALE GENOMIC DNA]</scope>
    <source>
        <strain evidence="4 6">CECT 7835</strain>
    </source>
</reference>